<reference evidence="2 3" key="1">
    <citation type="journal article" date="2016" name="Nat. Commun.">
        <title>Thousands of microbial genomes shed light on interconnected biogeochemical processes in an aquifer system.</title>
        <authorList>
            <person name="Anantharaman K."/>
            <person name="Brown C.T."/>
            <person name="Hug L.A."/>
            <person name="Sharon I."/>
            <person name="Castelle C.J."/>
            <person name="Probst A.J."/>
            <person name="Thomas B.C."/>
            <person name="Singh A."/>
            <person name="Wilkins M.J."/>
            <person name="Karaoz U."/>
            <person name="Brodie E.L."/>
            <person name="Williams K.H."/>
            <person name="Hubbard S.S."/>
            <person name="Banfield J.F."/>
        </authorList>
    </citation>
    <scope>NUCLEOTIDE SEQUENCE [LARGE SCALE GENOMIC DNA]</scope>
    <source>
        <strain evidence="3">RBG_16_55_9</strain>
    </source>
</reference>
<protein>
    <recommendedName>
        <fullName evidence="1">AB hydrolase-1 domain-containing protein</fullName>
    </recommendedName>
</protein>
<dbReference type="GO" id="GO:0016020">
    <property type="term" value="C:membrane"/>
    <property type="evidence" value="ECO:0007669"/>
    <property type="project" value="TreeGrafter"/>
</dbReference>
<dbReference type="SUPFAM" id="SSF53474">
    <property type="entry name" value="alpha/beta-Hydrolases"/>
    <property type="match status" value="1"/>
</dbReference>
<organism evidence="2 3">
    <name type="scientific">Fraserbacteria sp. (strain RBG_16_55_9)</name>
    <dbReference type="NCBI Taxonomy" id="1817864"/>
    <lineage>
        <taxon>Bacteria</taxon>
        <taxon>Candidatus Fraseribacteriota</taxon>
    </lineage>
</organism>
<dbReference type="PANTHER" id="PTHR43798:SF33">
    <property type="entry name" value="HYDROLASE, PUTATIVE (AFU_ORTHOLOGUE AFUA_2G14860)-RELATED"/>
    <property type="match status" value="1"/>
</dbReference>
<dbReference type="Proteomes" id="UP000179157">
    <property type="component" value="Unassembled WGS sequence"/>
</dbReference>
<name>A0A1F5UYQ7_FRAXR</name>
<gene>
    <name evidence="2" type="ORF">A2Z21_03895</name>
</gene>
<proteinExistence type="predicted"/>
<dbReference type="InterPro" id="IPR000073">
    <property type="entry name" value="AB_hydrolase_1"/>
</dbReference>
<accession>A0A1F5UYQ7</accession>
<evidence type="ECO:0000313" key="3">
    <source>
        <dbReference type="Proteomes" id="UP000179157"/>
    </source>
</evidence>
<sequence length="261" mass="29680">MTLVTENIRFLERGRGEPIVLLHGLFGSPENWNPILAELSDEFRVLAPQLPLDRQPARQPHSFQSIHQLTDHVKRFFDSAGIDRATIGGNSLGGQVAIDFCLRYPERVERLIITGSAGLFERSLSGGSVPKVTREFVREKACEVFYDPRYVTEDLVDEVLEMLMDRTYVRFLIRVAKATRDYNVKGELEKLKLPTLILWGRDDRITPPIVAEEFKEHLANARLVFLDRCGHTPPIEQPEAFSRILRDFLSNPVPSLSSPSV</sequence>
<dbReference type="InterPro" id="IPR029058">
    <property type="entry name" value="AB_hydrolase_fold"/>
</dbReference>
<dbReference type="EMBL" id="MFGX01000038">
    <property type="protein sequence ID" value="OGF56304.1"/>
    <property type="molecule type" value="Genomic_DNA"/>
</dbReference>
<evidence type="ECO:0000259" key="1">
    <source>
        <dbReference type="Pfam" id="PF12697"/>
    </source>
</evidence>
<evidence type="ECO:0000313" key="2">
    <source>
        <dbReference type="EMBL" id="OGF56304.1"/>
    </source>
</evidence>
<feature type="domain" description="AB hydrolase-1" evidence="1">
    <location>
        <begin position="19"/>
        <end position="242"/>
    </location>
</feature>
<comment type="caution">
    <text evidence="2">The sequence shown here is derived from an EMBL/GenBank/DDBJ whole genome shotgun (WGS) entry which is preliminary data.</text>
</comment>
<dbReference type="AlphaFoldDB" id="A0A1F5UYQ7"/>
<dbReference type="PRINTS" id="PR00111">
    <property type="entry name" value="ABHYDROLASE"/>
</dbReference>
<dbReference type="InterPro" id="IPR050266">
    <property type="entry name" value="AB_hydrolase_sf"/>
</dbReference>
<dbReference type="STRING" id="1817864.A2Z21_03895"/>
<dbReference type="Pfam" id="PF12697">
    <property type="entry name" value="Abhydrolase_6"/>
    <property type="match status" value="1"/>
</dbReference>
<dbReference type="Gene3D" id="3.40.50.1820">
    <property type="entry name" value="alpha/beta hydrolase"/>
    <property type="match status" value="1"/>
</dbReference>
<dbReference type="PANTHER" id="PTHR43798">
    <property type="entry name" value="MONOACYLGLYCEROL LIPASE"/>
    <property type="match status" value="1"/>
</dbReference>